<protein>
    <submittedName>
        <fullName evidence="9">Response regulator transcription factor</fullName>
    </submittedName>
</protein>
<keyword evidence="5" id="KW-0804">Transcription</keyword>
<dbReference type="PROSITE" id="PS00622">
    <property type="entry name" value="HTH_LUXR_1"/>
    <property type="match status" value="1"/>
</dbReference>
<dbReference type="PROSITE" id="PS50110">
    <property type="entry name" value="RESPONSE_REGULATORY"/>
    <property type="match status" value="1"/>
</dbReference>
<keyword evidence="2 6" id="KW-0597">Phosphoprotein</keyword>
<accession>A0A5C8NV62</accession>
<comment type="subcellular location">
    <subcellularLocation>
        <location evidence="1">Cytoplasm</location>
    </subcellularLocation>
</comment>
<dbReference type="GO" id="GO:0006355">
    <property type="term" value="P:regulation of DNA-templated transcription"/>
    <property type="evidence" value="ECO:0007669"/>
    <property type="project" value="InterPro"/>
</dbReference>
<evidence type="ECO:0000259" key="8">
    <source>
        <dbReference type="PROSITE" id="PS50110"/>
    </source>
</evidence>
<name>A0A5C8NV62_9BACI</name>
<keyword evidence="4" id="KW-0238">DNA-binding</keyword>
<dbReference type="Gene3D" id="3.40.50.2300">
    <property type="match status" value="1"/>
</dbReference>
<dbReference type="CDD" id="cd06170">
    <property type="entry name" value="LuxR_C_like"/>
    <property type="match status" value="1"/>
</dbReference>
<dbReference type="PANTHER" id="PTHR43214">
    <property type="entry name" value="TWO-COMPONENT RESPONSE REGULATOR"/>
    <property type="match status" value="1"/>
</dbReference>
<comment type="caution">
    <text evidence="9">The sequence shown here is derived from an EMBL/GenBank/DDBJ whole genome shotgun (WGS) entry which is preliminary data.</text>
</comment>
<evidence type="ECO:0000256" key="3">
    <source>
        <dbReference type="ARBA" id="ARBA00023015"/>
    </source>
</evidence>
<dbReference type="GO" id="GO:0003677">
    <property type="term" value="F:DNA binding"/>
    <property type="evidence" value="ECO:0007669"/>
    <property type="project" value="UniProtKB-KW"/>
</dbReference>
<dbReference type="InterPro" id="IPR058245">
    <property type="entry name" value="NreC/VraR/RcsB-like_REC"/>
</dbReference>
<dbReference type="PRINTS" id="PR00038">
    <property type="entry name" value="HTHLUXR"/>
</dbReference>
<dbReference type="PROSITE" id="PS50043">
    <property type="entry name" value="HTH_LUXR_2"/>
    <property type="match status" value="1"/>
</dbReference>
<dbReference type="InterPro" id="IPR039420">
    <property type="entry name" value="WalR-like"/>
</dbReference>
<keyword evidence="3" id="KW-0805">Transcription regulation</keyword>
<feature type="domain" description="Response regulatory" evidence="8">
    <location>
        <begin position="2"/>
        <end position="119"/>
    </location>
</feature>
<sequence length="210" mass="24064">MNILIVDDHVLIRRGIRFLLEELDYVDNILETDNGSDAIRIAVKHQPDIVLMDLSMPDGLDGFTASKNILASTDNSKVIVLTMHDEEVYVKKAIECNISGYLLKNSESNEIKKAIEAVSQGKYFYRTTIPKEQLQQMMDKKAAKSILTQREQEVVRLVSLGYTNIQIGEHLNISPRTVERHKANMMQKLHLKEQHELVQFALKNKYVDLI</sequence>
<keyword evidence="10" id="KW-1185">Reference proteome</keyword>
<dbReference type="GO" id="GO:0000160">
    <property type="term" value="P:phosphorelay signal transduction system"/>
    <property type="evidence" value="ECO:0007669"/>
    <property type="project" value="InterPro"/>
</dbReference>
<dbReference type="AlphaFoldDB" id="A0A5C8NV62"/>
<dbReference type="Pfam" id="PF00072">
    <property type="entry name" value="Response_reg"/>
    <property type="match status" value="1"/>
</dbReference>
<evidence type="ECO:0000256" key="6">
    <source>
        <dbReference type="PROSITE-ProRule" id="PRU00169"/>
    </source>
</evidence>
<dbReference type="OrthoDB" id="9780153at2"/>
<dbReference type="SMART" id="SM00448">
    <property type="entry name" value="REC"/>
    <property type="match status" value="1"/>
</dbReference>
<dbReference type="GO" id="GO:0005737">
    <property type="term" value="C:cytoplasm"/>
    <property type="evidence" value="ECO:0007669"/>
    <property type="project" value="UniProtKB-SubCell"/>
</dbReference>
<evidence type="ECO:0000313" key="9">
    <source>
        <dbReference type="EMBL" id="TXL65032.1"/>
    </source>
</evidence>
<dbReference type="SUPFAM" id="SSF46894">
    <property type="entry name" value="C-terminal effector domain of the bipartite response regulators"/>
    <property type="match status" value="1"/>
</dbReference>
<dbReference type="InterPro" id="IPR001789">
    <property type="entry name" value="Sig_transdc_resp-reg_receiver"/>
</dbReference>
<gene>
    <name evidence="9" type="ORF">FHP05_07790</name>
</gene>
<evidence type="ECO:0000259" key="7">
    <source>
        <dbReference type="PROSITE" id="PS50043"/>
    </source>
</evidence>
<reference evidence="9 10" key="1">
    <citation type="submission" date="2019-06" db="EMBL/GenBank/DDBJ databases">
        <title>Cerasibacillus sp. nov., isolated from maize field.</title>
        <authorList>
            <person name="Lin S.-Y."/>
            <person name="Tsai C.-F."/>
            <person name="Young C.-C."/>
        </authorList>
    </citation>
    <scope>NUCLEOTIDE SEQUENCE [LARGE SCALE GENOMIC DNA]</scope>
    <source>
        <strain evidence="9 10">CC-CFT480</strain>
    </source>
</reference>
<evidence type="ECO:0000256" key="4">
    <source>
        <dbReference type="ARBA" id="ARBA00023125"/>
    </source>
</evidence>
<evidence type="ECO:0000256" key="1">
    <source>
        <dbReference type="ARBA" id="ARBA00004496"/>
    </source>
</evidence>
<feature type="modified residue" description="4-aspartylphosphate" evidence="6">
    <location>
        <position position="53"/>
    </location>
</feature>
<evidence type="ECO:0000256" key="2">
    <source>
        <dbReference type="ARBA" id="ARBA00022553"/>
    </source>
</evidence>
<dbReference type="InterPro" id="IPR000792">
    <property type="entry name" value="Tscrpt_reg_LuxR_C"/>
</dbReference>
<dbReference type="CDD" id="cd17535">
    <property type="entry name" value="REC_NarL-like"/>
    <property type="match status" value="1"/>
</dbReference>
<dbReference type="Proteomes" id="UP000321574">
    <property type="component" value="Unassembled WGS sequence"/>
</dbReference>
<dbReference type="Pfam" id="PF00196">
    <property type="entry name" value="GerE"/>
    <property type="match status" value="1"/>
</dbReference>
<dbReference type="InterPro" id="IPR016032">
    <property type="entry name" value="Sig_transdc_resp-reg_C-effctor"/>
</dbReference>
<evidence type="ECO:0000313" key="10">
    <source>
        <dbReference type="Proteomes" id="UP000321574"/>
    </source>
</evidence>
<proteinExistence type="predicted"/>
<organism evidence="9 10">
    <name type="scientific">Cerasibacillus terrae</name>
    <dbReference type="NCBI Taxonomy" id="2498845"/>
    <lineage>
        <taxon>Bacteria</taxon>
        <taxon>Bacillati</taxon>
        <taxon>Bacillota</taxon>
        <taxon>Bacilli</taxon>
        <taxon>Bacillales</taxon>
        <taxon>Bacillaceae</taxon>
        <taxon>Cerasibacillus</taxon>
    </lineage>
</organism>
<feature type="domain" description="HTH luxR-type" evidence="7">
    <location>
        <begin position="140"/>
        <end position="205"/>
    </location>
</feature>
<dbReference type="SMART" id="SM00421">
    <property type="entry name" value="HTH_LUXR"/>
    <property type="match status" value="1"/>
</dbReference>
<dbReference type="InterPro" id="IPR011006">
    <property type="entry name" value="CheY-like_superfamily"/>
</dbReference>
<evidence type="ECO:0000256" key="5">
    <source>
        <dbReference type="ARBA" id="ARBA00023163"/>
    </source>
</evidence>
<dbReference type="EMBL" id="VDUW01000004">
    <property type="protein sequence ID" value="TXL65032.1"/>
    <property type="molecule type" value="Genomic_DNA"/>
</dbReference>
<dbReference type="SUPFAM" id="SSF52172">
    <property type="entry name" value="CheY-like"/>
    <property type="match status" value="1"/>
</dbReference>
<dbReference type="PANTHER" id="PTHR43214:SF41">
    <property type="entry name" value="NITRATE_NITRITE RESPONSE REGULATOR PROTEIN NARP"/>
    <property type="match status" value="1"/>
</dbReference>
<dbReference type="RefSeq" id="WP_147666797.1">
    <property type="nucleotide sequence ID" value="NZ_VDUW01000004.1"/>
</dbReference>